<feature type="compositionally biased region" description="Basic and acidic residues" evidence="1">
    <location>
        <begin position="1"/>
        <end position="19"/>
    </location>
</feature>
<sequence>MEKKLLTRKEIEEPSKKDTPSPSPSPDIYTLKNIVKQATFTFPGNWAMKPEATTLNRSPEQNDDAIEHLFVGRKSAQHRVAGRSWKRRPRKSTRSRTEPASQRLLAFCTIRKMATTGVKSHLYPTVNGKSSRHLSENGENDSEAAIDLLVSKSQVRKPLFQCREKDAFRKHG</sequence>
<evidence type="ECO:0000313" key="2">
    <source>
        <dbReference type="EMBL" id="GFN86746.1"/>
    </source>
</evidence>
<evidence type="ECO:0000256" key="1">
    <source>
        <dbReference type="SAM" id="MobiDB-lite"/>
    </source>
</evidence>
<protein>
    <submittedName>
        <fullName evidence="2">Uncharacterized protein</fullName>
    </submittedName>
</protein>
<reference evidence="2 3" key="1">
    <citation type="journal article" date="2021" name="Elife">
        <title>Chloroplast acquisition without the gene transfer in kleptoplastic sea slugs, Plakobranchus ocellatus.</title>
        <authorList>
            <person name="Maeda T."/>
            <person name="Takahashi S."/>
            <person name="Yoshida T."/>
            <person name="Shimamura S."/>
            <person name="Takaki Y."/>
            <person name="Nagai Y."/>
            <person name="Toyoda A."/>
            <person name="Suzuki Y."/>
            <person name="Arimoto A."/>
            <person name="Ishii H."/>
            <person name="Satoh N."/>
            <person name="Nishiyama T."/>
            <person name="Hasebe M."/>
            <person name="Maruyama T."/>
            <person name="Minagawa J."/>
            <person name="Obokata J."/>
            <person name="Shigenobu S."/>
        </authorList>
    </citation>
    <scope>NUCLEOTIDE SEQUENCE [LARGE SCALE GENOMIC DNA]</scope>
</reference>
<name>A0AAV3YUX9_9GAST</name>
<feature type="region of interest" description="Disordered" evidence="1">
    <location>
        <begin position="72"/>
        <end position="100"/>
    </location>
</feature>
<dbReference type="AlphaFoldDB" id="A0AAV3YUX9"/>
<evidence type="ECO:0000313" key="3">
    <source>
        <dbReference type="Proteomes" id="UP000735302"/>
    </source>
</evidence>
<dbReference type="EMBL" id="BLXT01001596">
    <property type="protein sequence ID" value="GFN86746.1"/>
    <property type="molecule type" value="Genomic_DNA"/>
</dbReference>
<accession>A0AAV3YUX9</accession>
<dbReference type="Proteomes" id="UP000735302">
    <property type="component" value="Unassembled WGS sequence"/>
</dbReference>
<gene>
    <name evidence="2" type="ORF">PoB_001325200</name>
</gene>
<feature type="compositionally biased region" description="Basic residues" evidence="1">
    <location>
        <begin position="75"/>
        <end position="94"/>
    </location>
</feature>
<feature type="region of interest" description="Disordered" evidence="1">
    <location>
        <begin position="1"/>
        <end position="29"/>
    </location>
</feature>
<keyword evidence="3" id="KW-1185">Reference proteome</keyword>
<comment type="caution">
    <text evidence="2">The sequence shown here is derived from an EMBL/GenBank/DDBJ whole genome shotgun (WGS) entry which is preliminary data.</text>
</comment>
<proteinExistence type="predicted"/>
<organism evidence="2 3">
    <name type="scientific">Plakobranchus ocellatus</name>
    <dbReference type="NCBI Taxonomy" id="259542"/>
    <lineage>
        <taxon>Eukaryota</taxon>
        <taxon>Metazoa</taxon>
        <taxon>Spiralia</taxon>
        <taxon>Lophotrochozoa</taxon>
        <taxon>Mollusca</taxon>
        <taxon>Gastropoda</taxon>
        <taxon>Heterobranchia</taxon>
        <taxon>Euthyneura</taxon>
        <taxon>Panpulmonata</taxon>
        <taxon>Sacoglossa</taxon>
        <taxon>Placobranchoidea</taxon>
        <taxon>Plakobranchidae</taxon>
        <taxon>Plakobranchus</taxon>
    </lineage>
</organism>